<keyword evidence="1" id="KW-0812">Transmembrane</keyword>
<reference evidence="2 3" key="1">
    <citation type="submission" date="2016-06" db="EMBL/GenBank/DDBJ databases">
        <title>Adaptive Radiation by Waves of Gene Transfer Leads to Fine-Scale Resource Partitioning in Marine Microbes.</title>
        <authorList>
            <person name="Hehemann J.-H."/>
            <person name="Arevalo P."/>
            <person name="Datta M.S."/>
            <person name="Yu X."/>
            <person name="Corzett C."/>
            <person name="Henschel A."/>
            <person name="Preheim S.P."/>
            <person name="Timberlake S."/>
            <person name="Alm E.J."/>
            <person name="Polz M.F."/>
        </authorList>
    </citation>
    <scope>NUCLEOTIDE SEQUENCE [LARGE SCALE GENOMIC DNA]</scope>
    <source>
        <strain evidence="2 3">FF50</strain>
        <plasmid evidence="2 3">unnamed1</plasmid>
    </source>
</reference>
<evidence type="ECO:0008006" key="4">
    <source>
        <dbReference type="Google" id="ProtNLM"/>
    </source>
</evidence>
<name>A0AAN0XZX8_9VIBR</name>
<feature type="transmembrane region" description="Helical" evidence="1">
    <location>
        <begin position="6"/>
        <end position="26"/>
    </location>
</feature>
<evidence type="ECO:0000313" key="3">
    <source>
        <dbReference type="Proteomes" id="UP000092018"/>
    </source>
</evidence>
<protein>
    <recommendedName>
        <fullName evidence="4">YgjV family protein</fullName>
    </recommendedName>
</protein>
<dbReference type="Proteomes" id="UP000092018">
    <property type="component" value="Plasmid unnamed1"/>
</dbReference>
<dbReference type="RefSeq" id="WP_065211347.1">
    <property type="nucleotide sequence ID" value="NZ_CP016179.1"/>
</dbReference>
<feature type="transmembrane region" description="Helical" evidence="1">
    <location>
        <begin position="83"/>
        <end position="103"/>
    </location>
</feature>
<feature type="transmembrane region" description="Helical" evidence="1">
    <location>
        <begin position="109"/>
        <end position="125"/>
    </location>
</feature>
<feature type="transmembrane region" description="Helical" evidence="1">
    <location>
        <begin position="53"/>
        <end position="71"/>
    </location>
</feature>
<feature type="transmembrane region" description="Helical" evidence="1">
    <location>
        <begin position="31"/>
        <end position="47"/>
    </location>
</feature>
<proteinExistence type="predicted"/>
<organism evidence="2 3">
    <name type="scientific">Vibrio breoganii</name>
    <dbReference type="NCBI Taxonomy" id="553239"/>
    <lineage>
        <taxon>Bacteria</taxon>
        <taxon>Pseudomonadati</taxon>
        <taxon>Pseudomonadota</taxon>
        <taxon>Gammaproteobacteria</taxon>
        <taxon>Vibrionales</taxon>
        <taxon>Vibrionaceae</taxon>
        <taxon>Vibrio</taxon>
    </lineage>
</organism>
<accession>A0AAN0XZX8</accession>
<evidence type="ECO:0000313" key="2">
    <source>
        <dbReference type="EMBL" id="ANO35588.1"/>
    </source>
</evidence>
<keyword evidence="1" id="KW-0472">Membrane</keyword>
<dbReference type="EMBL" id="CP016179">
    <property type="protein sequence ID" value="ANO35588.1"/>
    <property type="molecule type" value="Genomic_DNA"/>
</dbReference>
<dbReference type="AlphaFoldDB" id="A0AAN0XZX8"/>
<keyword evidence="1" id="KW-1133">Transmembrane helix</keyword>
<sequence length="184" mass="19955">MQTLAITMTGIGYTLLLVNHALLTVLNKPRLGYGLSAVASTILGIAFVILESLAFVCLNIAWGGIAVYGLYRGPIKTQGSIQTQWCVAILGLLVLSKACLVVAGHLEATSWLTLTMSILMFTFLASKSVDRFQYAFFGIACNLLALPYQLYIGNISAVPHSAIILLIFVGTLKQYLQLKPESQR</sequence>
<geneLocation type="plasmid" evidence="2 3">
    <name>unnamed1</name>
</geneLocation>
<feature type="transmembrane region" description="Helical" evidence="1">
    <location>
        <begin position="157"/>
        <end position="176"/>
    </location>
</feature>
<gene>
    <name evidence="2" type="ORF">A6E01_20460</name>
</gene>
<evidence type="ECO:0000256" key="1">
    <source>
        <dbReference type="SAM" id="Phobius"/>
    </source>
</evidence>
<keyword evidence="2" id="KW-0614">Plasmid</keyword>
<dbReference type="KEGG" id="vbr:A6E01_20460"/>